<dbReference type="SUPFAM" id="SSF51197">
    <property type="entry name" value="Clavaminate synthase-like"/>
    <property type="match status" value="1"/>
</dbReference>
<evidence type="ECO:0008006" key="12">
    <source>
        <dbReference type="Google" id="ProtNLM"/>
    </source>
</evidence>
<keyword evidence="7" id="KW-0732">Signal</keyword>
<dbReference type="InterPro" id="IPR038492">
    <property type="entry name" value="GBBH-like_N_sf"/>
</dbReference>
<evidence type="ECO:0000313" key="11">
    <source>
        <dbReference type="Proteomes" id="UP001497453"/>
    </source>
</evidence>
<dbReference type="Proteomes" id="UP001497453">
    <property type="component" value="Chromosome 4"/>
</dbReference>
<dbReference type="InterPro" id="IPR003819">
    <property type="entry name" value="TauD/TfdA-like"/>
</dbReference>
<accession>A0ABP1DJI7</accession>
<dbReference type="Pfam" id="PF02668">
    <property type="entry name" value="TauD"/>
    <property type="match status" value="1"/>
</dbReference>
<dbReference type="PANTHER" id="PTHR10696:SF25">
    <property type="entry name" value="OXIDOREDUCTASE AIM17-RELATED"/>
    <property type="match status" value="1"/>
</dbReference>
<keyword evidence="3" id="KW-0479">Metal-binding</keyword>
<evidence type="ECO:0000256" key="7">
    <source>
        <dbReference type="SAM" id="SignalP"/>
    </source>
</evidence>
<dbReference type="InterPro" id="IPR010376">
    <property type="entry name" value="GBBH-like_N"/>
</dbReference>
<evidence type="ECO:0000313" key="10">
    <source>
        <dbReference type="EMBL" id="CAL1707940.1"/>
    </source>
</evidence>
<feature type="domain" description="TauD/TfdA-like" evidence="8">
    <location>
        <begin position="150"/>
        <end position="388"/>
    </location>
</feature>
<dbReference type="PANTHER" id="PTHR10696">
    <property type="entry name" value="GAMMA-BUTYROBETAINE HYDROXYLASE-RELATED"/>
    <property type="match status" value="1"/>
</dbReference>
<evidence type="ECO:0000256" key="3">
    <source>
        <dbReference type="ARBA" id="ARBA00022723"/>
    </source>
</evidence>
<reference evidence="11" key="1">
    <citation type="submission" date="2024-04" db="EMBL/GenBank/DDBJ databases">
        <authorList>
            <person name="Shaw F."/>
            <person name="Minotto A."/>
        </authorList>
    </citation>
    <scope>NUCLEOTIDE SEQUENCE [LARGE SCALE GENOMIC DNA]</scope>
</reference>
<dbReference type="InterPro" id="IPR050411">
    <property type="entry name" value="AlphaKG_dependent_hydroxylases"/>
</dbReference>
<dbReference type="Gene3D" id="3.60.130.10">
    <property type="entry name" value="Clavaminate synthase-like"/>
    <property type="match status" value="1"/>
</dbReference>
<organism evidence="10 11">
    <name type="scientific">Somion occarium</name>
    <dbReference type="NCBI Taxonomy" id="3059160"/>
    <lineage>
        <taxon>Eukaryota</taxon>
        <taxon>Fungi</taxon>
        <taxon>Dikarya</taxon>
        <taxon>Basidiomycota</taxon>
        <taxon>Agaricomycotina</taxon>
        <taxon>Agaricomycetes</taxon>
        <taxon>Polyporales</taxon>
        <taxon>Cerrenaceae</taxon>
        <taxon>Somion</taxon>
    </lineage>
</organism>
<proteinExistence type="inferred from homology"/>
<sequence length="405" mass="46312">MLCSFMMFRLARLGLSGTARRFTTVASDRAAGLQYNGTTYPFRWLRDSCQCPQCVHPSNKQKLHRTSDIGADISPAPNGVEVRNDGVQIKWASGHSSFYSSDLLHNHASPQNLHKFHQDVDPVAWDGKRIRSSKTLFIPYEEMKTKAGMLKAFEQLVRYGLLLVTGVPNAETSNETCETRALVEKFGEVRKTFYGDLWDVQNVRNSTNIAYTNLDLGFHIDLEYFHHPPRYQFLHCLRNRVKGGVSLFVDGLYAAEELRKTHPADFDVLTKTPVTFHYINNGHHLHNAHPTIELAPFSMNVDEPKPIRHINYAPPFQAPLPLSTPPEFYSALERFSSLLERPSVRYEYTLREGDAVVFDNRRVLHARTAFTDAASEDEEVNRWLKGCYIDGDRVLDRLRVLRSTQ</sequence>
<keyword evidence="11" id="KW-1185">Reference proteome</keyword>
<gene>
    <name evidence="10" type="ORF">GFSPODELE1_LOCUS6607</name>
</gene>
<evidence type="ECO:0000256" key="2">
    <source>
        <dbReference type="ARBA" id="ARBA00008654"/>
    </source>
</evidence>
<evidence type="ECO:0000256" key="6">
    <source>
        <dbReference type="ARBA" id="ARBA00023004"/>
    </source>
</evidence>
<evidence type="ECO:0000259" key="8">
    <source>
        <dbReference type="Pfam" id="PF02668"/>
    </source>
</evidence>
<evidence type="ECO:0000256" key="1">
    <source>
        <dbReference type="ARBA" id="ARBA00001954"/>
    </source>
</evidence>
<feature type="signal peptide" evidence="7">
    <location>
        <begin position="1"/>
        <end position="16"/>
    </location>
</feature>
<name>A0ABP1DJI7_9APHY</name>
<dbReference type="Pfam" id="PF06155">
    <property type="entry name" value="GBBH-like_N"/>
    <property type="match status" value="1"/>
</dbReference>
<dbReference type="CDD" id="cd00250">
    <property type="entry name" value="CAS_like"/>
    <property type="match status" value="1"/>
</dbReference>
<evidence type="ECO:0000259" key="9">
    <source>
        <dbReference type="Pfam" id="PF06155"/>
    </source>
</evidence>
<dbReference type="InterPro" id="IPR042098">
    <property type="entry name" value="TauD-like_sf"/>
</dbReference>
<feature type="chain" id="PRO_5046924867" description="Gamma-butyrobetaine dioxygenase" evidence="7">
    <location>
        <begin position="17"/>
        <end position="405"/>
    </location>
</feature>
<keyword evidence="4" id="KW-0223">Dioxygenase</keyword>
<evidence type="ECO:0000256" key="4">
    <source>
        <dbReference type="ARBA" id="ARBA00022964"/>
    </source>
</evidence>
<keyword evidence="5" id="KW-0560">Oxidoreductase</keyword>
<protein>
    <recommendedName>
        <fullName evidence="12">Gamma-butyrobetaine dioxygenase</fullName>
    </recommendedName>
</protein>
<comment type="similarity">
    <text evidence="2">Belongs to the gamma-BBH/TMLD family.</text>
</comment>
<feature type="domain" description="Gamma-butyrobetaine hydroxylase-like N-terminal" evidence="9">
    <location>
        <begin position="38"/>
        <end position="105"/>
    </location>
</feature>
<evidence type="ECO:0000256" key="5">
    <source>
        <dbReference type="ARBA" id="ARBA00023002"/>
    </source>
</evidence>
<dbReference type="EMBL" id="OZ037947">
    <property type="protein sequence ID" value="CAL1707940.1"/>
    <property type="molecule type" value="Genomic_DNA"/>
</dbReference>
<dbReference type="Gene3D" id="3.30.2020.30">
    <property type="match status" value="1"/>
</dbReference>
<keyword evidence="6" id="KW-0408">Iron</keyword>
<comment type="cofactor">
    <cofactor evidence="1">
        <name>Fe(2+)</name>
        <dbReference type="ChEBI" id="CHEBI:29033"/>
    </cofactor>
</comment>